<dbReference type="PROSITE" id="PS51192">
    <property type="entry name" value="HELICASE_ATP_BIND_1"/>
    <property type="match status" value="1"/>
</dbReference>
<dbReference type="PANTHER" id="PTHR47961">
    <property type="entry name" value="DNA POLYMERASE THETA, PUTATIVE (AFU_ORTHOLOGUE AFUA_1G05260)-RELATED"/>
    <property type="match status" value="1"/>
</dbReference>
<evidence type="ECO:0000256" key="2">
    <source>
        <dbReference type="ARBA" id="ARBA00022801"/>
    </source>
</evidence>
<dbReference type="SUPFAM" id="SSF56024">
    <property type="entry name" value="Phospholipase D/nuclease"/>
    <property type="match status" value="1"/>
</dbReference>
<dbReference type="InterPro" id="IPR036390">
    <property type="entry name" value="WH_DNA-bd_sf"/>
</dbReference>
<evidence type="ECO:0000256" key="4">
    <source>
        <dbReference type="ARBA" id="ARBA00022840"/>
    </source>
</evidence>
<dbReference type="Gene3D" id="3.30.870.10">
    <property type="entry name" value="Endonuclease Chain A"/>
    <property type="match status" value="1"/>
</dbReference>
<dbReference type="InterPro" id="IPR011545">
    <property type="entry name" value="DEAD/DEAH_box_helicase_dom"/>
</dbReference>
<evidence type="ECO:0000256" key="1">
    <source>
        <dbReference type="ARBA" id="ARBA00022741"/>
    </source>
</evidence>
<keyword evidence="2" id="KW-0378">Hydrolase</keyword>
<evidence type="ECO:0000313" key="8">
    <source>
        <dbReference type="Proteomes" id="UP000604475"/>
    </source>
</evidence>
<organism evidence="7 8">
    <name type="scientific">Frankia nepalensis</name>
    <dbReference type="NCBI Taxonomy" id="1836974"/>
    <lineage>
        <taxon>Bacteria</taxon>
        <taxon>Bacillati</taxon>
        <taxon>Actinomycetota</taxon>
        <taxon>Actinomycetes</taxon>
        <taxon>Frankiales</taxon>
        <taxon>Frankiaceae</taxon>
        <taxon>Frankia</taxon>
    </lineage>
</organism>
<dbReference type="Pfam" id="PF13091">
    <property type="entry name" value="PLDc_2"/>
    <property type="match status" value="1"/>
</dbReference>
<feature type="domain" description="Helicase ATP-binding" evidence="5">
    <location>
        <begin position="183"/>
        <end position="352"/>
    </location>
</feature>
<feature type="domain" description="Helicase C-terminal" evidence="6">
    <location>
        <begin position="388"/>
        <end position="569"/>
    </location>
</feature>
<dbReference type="Pfam" id="PF00271">
    <property type="entry name" value="Helicase_C"/>
    <property type="match status" value="1"/>
</dbReference>
<proteinExistence type="predicted"/>
<dbReference type="SMART" id="SM00490">
    <property type="entry name" value="HELICc"/>
    <property type="match status" value="1"/>
</dbReference>
<dbReference type="PROSITE" id="PS51194">
    <property type="entry name" value="HELICASE_CTER"/>
    <property type="match status" value="1"/>
</dbReference>
<evidence type="ECO:0000313" key="7">
    <source>
        <dbReference type="EMBL" id="MBL7631977.1"/>
    </source>
</evidence>
<reference evidence="7" key="1">
    <citation type="submission" date="2020-12" db="EMBL/GenBank/DDBJ databases">
        <title>Genomic characterization of non-nitrogen-fixing Frankia strains.</title>
        <authorList>
            <person name="Carlos-Shanley C."/>
            <person name="Guerra T."/>
            <person name="Hahn D."/>
        </authorList>
    </citation>
    <scope>NUCLEOTIDE SEQUENCE</scope>
    <source>
        <strain evidence="7">CN6</strain>
    </source>
</reference>
<evidence type="ECO:0000259" key="5">
    <source>
        <dbReference type="PROSITE" id="PS51192"/>
    </source>
</evidence>
<dbReference type="RefSeq" id="WP_203004070.1">
    <property type="nucleotide sequence ID" value="NZ_JADWYU010000206.1"/>
</dbReference>
<dbReference type="GO" id="GO:0016787">
    <property type="term" value="F:hydrolase activity"/>
    <property type="evidence" value="ECO:0007669"/>
    <property type="project" value="UniProtKB-KW"/>
</dbReference>
<accession>A0A937RKK4</accession>
<dbReference type="InterPro" id="IPR001650">
    <property type="entry name" value="Helicase_C-like"/>
</dbReference>
<protein>
    <submittedName>
        <fullName evidence="7">DEAD/DEAH box helicase</fullName>
    </submittedName>
</protein>
<dbReference type="EMBL" id="JAEACQ010000291">
    <property type="protein sequence ID" value="MBL7631977.1"/>
    <property type="molecule type" value="Genomic_DNA"/>
</dbReference>
<dbReference type="SUPFAM" id="SSF52540">
    <property type="entry name" value="P-loop containing nucleoside triphosphate hydrolases"/>
    <property type="match status" value="1"/>
</dbReference>
<dbReference type="Gene3D" id="3.40.50.300">
    <property type="entry name" value="P-loop containing nucleotide triphosphate hydrolases"/>
    <property type="match status" value="2"/>
</dbReference>
<keyword evidence="4" id="KW-0067">ATP-binding</keyword>
<sequence>MDGRRVSTYGDDDDLHATLLELMAAAEKRLWIKVPWWDTSPRARQLADATVAAKERGVDVLVVCRPEASNDAILRTLRKVEITIAGVRYVHEKELLSDDTAVVHSMNFTRAEIGRNANSGLVLSEPELLDAIENGFRALLDNQAAASVGDEEWTPTATLIPDQLRPFLDRYDRLNPLQSMAVPAVLAARGHLLVVAPTSAGKTLVGEVAALRSIVQDGRPAVWLLPARALAAEVGDTVRRWKAHGIHTVELTGETNMASDTVRRAQLWVATTEKFEALYRRSSLRDFIGRIGCLVIDEVHLVGDPNRGATLESLIARLRAAEARTRIVALSATVANADELAGWLGAQLVRSAWRPTVLTSQLVPYDEPPPYARREELDRVKDAAVRVLLADLLSPAAPGSEVLGPGNGSGASSVLVFCGSKNAVRRTAALAAGFTYRPGDDDDTLVEAAFDAGVGIHFRDAPRAARALEAFRGRRIRVLVATSGLATGVNTPARAVIIRDLTLGLSPLEVSDAQQMLGRAGRAGQEPEGFGFLLVPRDEEVEWRERLATGYTAHSRVLDQLADTLLAEILIGSVPDRDSAATWFEQTFAFAQGGTPDTIGKVLDDLVLLGFVTETHDGLAVTEIGALTSRLMIDVKSAGALLTALAQAPTPSSADEAEELLLQLLATNATAFREWPINPMTYGPMVDALLKSWTPAPTSAGMPTSGSRFCLAAAELALRRPRRMNDKPPPGGSMGEFRRVVEDLPRYLTWIATLGYAGATTWASAVAADLAHRLTWWRLSPHPERGTGRLLWMLERMLDPEHRRDRMQDLWSRARAAGFDGPDGLNARPRDVDISTAQFQELRRGRAGLALSIPEGIELPVQVSTTAARLTVIANTGHQRALATTCPVPDRVTLPVPRSPAATVIAADVFLYSRDGDFAYESLVADLPADLGVADPLAEARELVVGLPELVALDTLGGLRRLLMGRRQRRRQELLPFLASDPQLRPVALALAEHSIDPTLAVLALRTNLDLLLRGVNQDALRPTATVLRSGEASPAEFALTLAALARSLGIETGLAVAGRRVVALVHVAGEWQATAQSASQSQRLEAVIPEGLPSTIRVLRAPDPAAEIPAAPRCGWIKQFAPSAEQRQR</sequence>
<keyword evidence="3 7" id="KW-0347">Helicase</keyword>
<dbReference type="GO" id="GO:0004386">
    <property type="term" value="F:helicase activity"/>
    <property type="evidence" value="ECO:0007669"/>
    <property type="project" value="UniProtKB-KW"/>
</dbReference>
<dbReference type="InterPro" id="IPR050474">
    <property type="entry name" value="Hel308_SKI2-like"/>
</dbReference>
<dbReference type="PANTHER" id="PTHR47961:SF6">
    <property type="entry name" value="DNA-DIRECTED DNA POLYMERASE"/>
    <property type="match status" value="1"/>
</dbReference>
<dbReference type="Pfam" id="PF00270">
    <property type="entry name" value="DEAD"/>
    <property type="match status" value="1"/>
</dbReference>
<dbReference type="SMART" id="SM00487">
    <property type="entry name" value="DEXDc"/>
    <property type="match status" value="1"/>
</dbReference>
<comment type="caution">
    <text evidence="7">The sequence shown here is derived from an EMBL/GenBank/DDBJ whole genome shotgun (WGS) entry which is preliminary data.</text>
</comment>
<dbReference type="GO" id="GO:0003676">
    <property type="term" value="F:nucleic acid binding"/>
    <property type="evidence" value="ECO:0007669"/>
    <property type="project" value="InterPro"/>
</dbReference>
<keyword evidence="8" id="KW-1185">Reference proteome</keyword>
<dbReference type="Gene3D" id="1.10.3380.30">
    <property type="match status" value="1"/>
</dbReference>
<dbReference type="InterPro" id="IPR027417">
    <property type="entry name" value="P-loop_NTPase"/>
</dbReference>
<keyword evidence="1" id="KW-0547">Nucleotide-binding</keyword>
<dbReference type="SUPFAM" id="SSF46785">
    <property type="entry name" value="Winged helix' DNA-binding domain"/>
    <property type="match status" value="1"/>
</dbReference>
<dbReference type="InterPro" id="IPR014001">
    <property type="entry name" value="Helicase_ATP-bd"/>
</dbReference>
<dbReference type="InterPro" id="IPR025202">
    <property type="entry name" value="PLD-like_dom"/>
</dbReference>
<dbReference type="Proteomes" id="UP000604475">
    <property type="component" value="Unassembled WGS sequence"/>
</dbReference>
<dbReference type="GO" id="GO:0005524">
    <property type="term" value="F:ATP binding"/>
    <property type="evidence" value="ECO:0007669"/>
    <property type="project" value="UniProtKB-KW"/>
</dbReference>
<gene>
    <name evidence="7" type="ORF">I7412_33435</name>
</gene>
<dbReference type="AlphaFoldDB" id="A0A937RKK4"/>
<name>A0A937RKK4_9ACTN</name>
<evidence type="ECO:0000256" key="3">
    <source>
        <dbReference type="ARBA" id="ARBA00022806"/>
    </source>
</evidence>
<evidence type="ECO:0000259" key="6">
    <source>
        <dbReference type="PROSITE" id="PS51194"/>
    </source>
</evidence>
<dbReference type="CDD" id="cd00138">
    <property type="entry name" value="PLDc_SF"/>
    <property type="match status" value="1"/>
</dbReference>